<dbReference type="RefSeq" id="WP_215218299.1">
    <property type="nucleotide sequence ID" value="NZ_OU015430.1"/>
</dbReference>
<gene>
    <name evidence="3" type="primary">rnk</name>
    <name evidence="3" type="ORF">LYB30171_01720</name>
</gene>
<evidence type="ECO:0000259" key="1">
    <source>
        <dbReference type="Pfam" id="PF01272"/>
    </source>
</evidence>
<protein>
    <submittedName>
        <fullName evidence="3">Regulator of nucleoside diphosphate kinase</fullName>
    </submittedName>
</protein>
<dbReference type="InterPro" id="IPR036953">
    <property type="entry name" value="GreA/GreB_C_sf"/>
</dbReference>
<feature type="domain" description="Regulator of nucleoside diphosphate kinase N-terminal" evidence="2">
    <location>
        <begin position="4"/>
        <end position="42"/>
    </location>
</feature>
<proteinExistence type="predicted"/>
<dbReference type="InterPro" id="IPR001437">
    <property type="entry name" value="Tscrpt_elong_fac_GreA/B_C"/>
</dbReference>
<evidence type="ECO:0000313" key="4">
    <source>
        <dbReference type="Proteomes" id="UP000680116"/>
    </source>
</evidence>
<accession>A0ABN7QZJ6</accession>
<sequence>MTAPSILLSRLDCERLEALLEAPGTADLDTSALEAELARAQILEPAQMPSDVITMNSTARFRVLDGSDEGQERELTLVYPRDVNGQADRVSILAPVGSALLGLRIDDTIEWPVPGGRTVRLKVLSIAYQPEAAGELHR</sequence>
<organism evidence="3 4">
    <name type="scientific">Novilysobacter luteus</name>
    <dbReference type="NCBI Taxonomy" id="2822368"/>
    <lineage>
        <taxon>Bacteria</taxon>
        <taxon>Pseudomonadati</taxon>
        <taxon>Pseudomonadota</taxon>
        <taxon>Gammaproteobacteria</taxon>
        <taxon>Lysobacterales</taxon>
        <taxon>Lysobacteraceae</taxon>
        <taxon>Novilysobacter</taxon>
    </lineage>
</organism>
<dbReference type="InterPro" id="IPR023459">
    <property type="entry name" value="Tscrpt_elong_fac_GreA/B_fam"/>
</dbReference>
<feature type="domain" description="Transcription elongation factor GreA/GreB C-terminal" evidence="1">
    <location>
        <begin position="49"/>
        <end position="128"/>
    </location>
</feature>
<reference evidence="3 4" key="1">
    <citation type="submission" date="2021-04" db="EMBL/GenBank/DDBJ databases">
        <authorList>
            <person name="Rodrigo-Torres L."/>
            <person name="Arahal R. D."/>
            <person name="Lucena T."/>
        </authorList>
    </citation>
    <scope>NUCLEOTIDE SEQUENCE [LARGE SCALE GENOMIC DNA]</scope>
    <source>
        <strain evidence="3 4">CECT 30171</strain>
    </source>
</reference>
<dbReference type="EMBL" id="OU015430">
    <property type="protein sequence ID" value="CAG4974632.1"/>
    <property type="molecule type" value="Genomic_DNA"/>
</dbReference>
<dbReference type="NCBIfam" id="NF004396">
    <property type="entry name" value="PRK05753.1"/>
    <property type="match status" value="1"/>
</dbReference>
<dbReference type="GO" id="GO:0016301">
    <property type="term" value="F:kinase activity"/>
    <property type="evidence" value="ECO:0007669"/>
    <property type="project" value="UniProtKB-KW"/>
</dbReference>
<dbReference type="PANTHER" id="PTHR30437">
    <property type="entry name" value="TRANSCRIPTION ELONGATION FACTOR GREA"/>
    <property type="match status" value="1"/>
</dbReference>
<dbReference type="InterPro" id="IPR029462">
    <property type="entry name" value="Rnk_N"/>
</dbReference>
<dbReference type="Pfam" id="PF01272">
    <property type="entry name" value="GreA_GreB"/>
    <property type="match status" value="1"/>
</dbReference>
<dbReference type="SUPFAM" id="SSF54534">
    <property type="entry name" value="FKBP-like"/>
    <property type="match status" value="1"/>
</dbReference>
<dbReference type="PANTHER" id="PTHR30437:SF5">
    <property type="entry name" value="REGULATOR OF NUCLEOSIDE DIPHOSPHATE KINASE"/>
    <property type="match status" value="1"/>
</dbReference>
<evidence type="ECO:0000259" key="2">
    <source>
        <dbReference type="Pfam" id="PF14760"/>
    </source>
</evidence>
<dbReference type="Gene3D" id="1.10.286.20">
    <property type="match status" value="1"/>
</dbReference>
<name>A0ABN7QZJ6_9GAMM</name>
<keyword evidence="3" id="KW-0418">Kinase</keyword>
<dbReference type="Gene3D" id="3.10.50.30">
    <property type="entry name" value="Transcription elongation factor, GreA/GreB, C-terminal domain"/>
    <property type="match status" value="1"/>
</dbReference>
<keyword evidence="4" id="KW-1185">Reference proteome</keyword>
<evidence type="ECO:0000313" key="3">
    <source>
        <dbReference type="EMBL" id="CAG4974632.1"/>
    </source>
</evidence>
<keyword evidence="3" id="KW-0808">Transferase</keyword>
<dbReference type="Pfam" id="PF14760">
    <property type="entry name" value="Rnk_N"/>
    <property type="match status" value="1"/>
</dbReference>
<dbReference type="Proteomes" id="UP000680116">
    <property type="component" value="Chromosome"/>
</dbReference>